<feature type="domain" description="Core-binding (CB)" evidence="7">
    <location>
        <begin position="99"/>
        <end position="180"/>
    </location>
</feature>
<reference evidence="9" key="1">
    <citation type="submission" date="2016-10" db="EMBL/GenBank/DDBJ databases">
        <authorList>
            <person name="Varghese N."/>
            <person name="Submissions S."/>
        </authorList>
    </citation>
    <scope>NUCLEOTIDE SEQUENCE [LARGE SCALE GENOMIC DNA]</scope>
    <source>
        <strain evidence="9">GAS369</strain>
    </source>
</reference>
<dbReference type="PANTHER" id="PTHR30629:SF2">
    <property type="entry name" value="PROPHAGE INTEGRASE INTS-RELATED"/>
    <property type="match status" value="1"/>
</dbReference>
<organism evidence="8 9">
    <name type="scientific">Bradyrhizobium canariense</name>
    <dbReference type="NCBI Taxonomy" id="255045"/>
    <lineage>
        <taxon>Bacteria</taxon>
        <taxon>Pseudomonadati</taxon>
        <taxon>Pseudomonadota</taxon>
        <taxon>Alphaproteobacteria</taxon>
        <taxon>Hyphomicrobiales</taxon>
        <taxon>Nitrobacteraceae</taxon>
        <taxon>Bradyrhizobium</taxon>
    </lineage>
</organism>
<name>A0A1H1XG35_9BRAD</name>
<evidence type="ECO:0000259" key="6">
    <source>
        <dbReference type="PROSITE" id="PS51898"/>
    </source>
</evidence>
<dbReference type="Gene3D" id="3.30.160.390">
    <property type="entry name" value="Integrase, DNA-binding domain"/>
    <property type="match status" value="1"/>
</dbReference>
<keyword evidence="9" id="KW-1185">Reference proteome</keyword>
<dbReference type="InterPro" id="IPR013762">
    <property type="entry name" value="Integrase-like_cat_sf"/>
</dbReference>
<evidence type="ECO:0000256" key="2">
    <source>
        <dbReference type="ARBA" id="ARBA00022908"/>
    </source>
</evidence>
<dbReference type="RefSeq" id="WP_146688711.1">
    <property type="nucleotide sequence ID" value="NZ_LT629750.1"/>
</dbReference>
<dbReference type="GO" id="GO:0006310">
    <property type="term" value="P:DNA recombination"/>
    <property type="evidence" value="ECO:0007669"/>
    <property type="project" value="UniProtKB-KW"/>
</dbReference>
<comment type="similarity">
    <text evidence="1">Belongs to the 'phage' integrase family.</text>
</comment>
<dbReference type="Pfam" id="PF00589">
    <property type="entry name" value="Phage_integrase"/>
    <property type="match status" value="1"/>
</dbReference>
<dbReference type="CDD" id="cd00801">
    <property type="entry name" value="INT_P4_C"/>
    <property type="match status" value="1"/>
</dbReference>
<dbReference type="Pfam" id="PF22022">
    <property type="entry name" value="Phage_int_M"/>
    <property type="match status" value="1"/>
</dbReference>
<accession>A0A1H1XG35</accession>
<dbReference type="PANTHER" id="PTHR30629">
    <property type="entry name" value="PROPHAGE INTEGRASE"/>
    <property type="match status" value="1"/>
</dbReference>
<feature type="domain" description="Tyr recombinase" evidence="6">
    <location>
        <begin position="204"/>
        <end position="383"/>
    </location>
</feature>
<dbReference type="InterPro" id="IPR050808">
    <property type="entry name" value="Phage_Integrase"/>
</dbReference>
<evidence type="ECO:0000313" key="9">
    <source>
        <dbReference type="Proteomes" id="UP000243904"/>
    </source>
</evidence>
<dbReference type="GO" id="GO:0015074">
    <property type="term" value="P:DNA integration"/>
    <property type="evidence" value="ECO:0007669"/>
    <property type="project" value="UniProtKB-KW"/>
</dbReference>
<keyword evidence="4" id="KW-0233">DNA recombination</keyword>
<dbReference type="EMBL" id="LT629750">
    <property type="protein sequence ID" value="SDT08130.1"/>
    <property type="molecule type" value="Genomic_DNA"/>
</dbReference>
<protein>
    <submittedName>
        <fullName evidence="8">Integrase</fullName>
    </submittedName>
</protein>
<dbReference type="InterPro" id="IPR053876">
    <property type="entry name" value="Phage_int_M"/>
</dbReference>
<dbReference type="Gene3D" id="1.10.443.10">
    <property type="entry name" value="Intergrase catalytic core"/>
    <property type="match status" value="1"/>
</dbReference>
<dbReference type="InterPro" id="IPR025166">
    <property type="entry name" value="Integrase_DNA_bind_dom"/>
</dbReference>
<keyword evidence="2" id="KW-0229">DNA integration</keyword>
<evidence type="ECO:0000256" key="3">
    <source>
        <dbReference type="ARBA" id="ARBA00023125"/>
    </source>
</evidence>
<evidence type="ECO:0000313" key="8">
    <source>
        <dbReference type="EMBL" id="SDT08130.1"/>
    </source>
</evidence>
<evidence type="ECO:0000256" key="1">
    <source>
        <dbReference type="ARBA" id="ARBA00008857"/>
    </source>
</evidence>
<dbReference type="PROSITE" id="PS51898">
    <property type="entry name" value="TYR_RECOMBINASE"/>
    <property type="match status" value="1"/>
</dbReference>
<sequence length="405" mass="46088">MPTKNDTYFRHLKSGEKNYKQSDSGGLFMLVTTTGSKLWRLTYRFDGKQKLLALGQYPVTSLADARIKRDDAKKLLAEGIDPSVNRKEERRNARMARANTFEAVAKELMDKFKAEGDAPKTLKKKQWLLDFANKAFGKRPIAEIKAPEILDALRKIEKRGRHETATRARSTVGAVFRFAIATGRAERDPTADLRGALITPTVTHRATIVEPKAVGALLRAIDGFEGHAVTRHALRLAPLVFVRPGELRHAEWAEFDLADAEWRIPAKKMKMRRPHRVPLAAQALAILRELKEISGGSRYLFPSVRSWYRPISDNTLNAALRRLGYDQTELTIHGLRSTASTLLNESGKWHADAIERQLAHQEANEIRGAYTHAAEFWQERVRMMRWWADELDRLRQHGRVIKMSA</sequence>
<evidence type="ECO:0000259" key="7">
    <source>
        <dbReference type="PROSITE" id="PS51900"/>
    </source>
</evidence>
<dbReference type="PROSITE" id="PS51900">
    <property type="entry name" value="CB"/>
    <property type="match status" value="1"/>
</dbReference>
<gene>
    <name evidence="8" type="ORF">SAMN05444158_4308</name>
</gene>
<dbReference type="Gene3D" id="1.10.150.130">
    <property type="match status" value="1"/>
</dbReference>
<dbReference type="GO" id="GO:0003677">
    <property type="term" value="F:DNA binding"/>
    <property type="evidence" value="ECO:0007669"/>
    <property type="project" value="UniProtKB-UniRule"/>
</dbReference>
<dbReference type="Pfam" id="PF13356">
    <property type="entry name" value="Arm-DNA-bind_3"/>
    <property type="match status" value="1"/>
</dbReference>
<dbReference type="AlphaFoldDB" id="A0A1H1XG35"/>
<dbReference type="InterPro" id="IPR044068">
    <property type="entry name" value="CB"/>
</dbReference>
<evidence type="ECO:0000256" key="4">
    <source>
        <dbReference type="ARBA" id="ARBA00023172"/>
    </source>
</evidence>
<proteinExistence type="inferred from homology"/>
<keyword evidence="3 5" id="KW-0238">DNA-binding</keyword>
<dbReference type="InterPro" id="IPR011010">
    <property type="entry name" value="DNA_brk_join_enz"/>
</dbReference>
<dbReference type="InterPro" id="IPR038488">
    <property type="entry name" value="Integrase_DNA-bd_sf"/>
</dbReference>
<dbReference type="Proteomes" id="UP000243904">
    <property type="component" value="Chromosome I"/>
</dbReference>
<dbReference type="InterPro" id="IPR010998">
    <property type="entry name" value="Integrase_recombinase_N"/>
</dbReference>
<dbReference type="InterPro" id="IPR002104">
    <property type="entry name" value="Integrase_catalytic"/>
</dbReference>
<evidence type="ECO:0000256" key="5">
    <source>
        <dbReference type="PROSITE-ProRule" id="PRU01248"/>
    </source>
</evidence>
<dbReference type="SUPFAM" id="SSF56349">
    <property type="entry name" value="DNA breaking-rejoining enzymes"/>
    <property type="match status" value="1"/>
</dbReference>